<feature type="transmembrane region" description="Helical" evidence="8">
    <location>
        <begin position="211"/>
        <end position="230"/>
    </location>
</feature>
<evidence type="ECO:0000256" key="6">
    <source>
        <dbReference type="ARBA" id="ARBA00023170"/>
    </source>
</evidence>
<feature type="transmembrane region" description="Helical" evidence="8">
    <location>
        <begin position="242"/>
        <end position="264"/>
    </location>
</feature>
<name>D6WIN1_TRICA</name>
<accession>D6WIN1</accession>
<dbReference type="GO" id="GO:0050909">
    <property type="term" value="P:sensory perception of taste"/>
    <property type="evidence" value="ECO:0007669"/>
    <property type="project" value="InterPro"/>
</dbReference>
<comment type="similarity">
    <text evidence="8">Belongs to the insect chemoreceptor superfamily. Gustatory receptor (GR) family.</text>
</comment>
<dbReference type="PANTHER" id="PTHR21143:SF133">
    <property type="entry name" value="GUSTATORY AND PHEROMONE RECEPTOR 32A-RELATED"/>
    <property type="match status" value="1"/>
</dbReference>
<dbReference type="GO" id="GO:0043025">
    <property type="term" value="C:neuronal cell body"/>
    <property type="evidence" value="ECO:0000318"/>
    <property type="project" value="GO_Central"/>
</dbReference>
<feature type="transmembrane region" description="Helical" evidence="8">
    <location>
        <begin position="37"/>
        <end position="58"/>
    </location>
</feature>
<evidence type="ECO:0000256" key="5">
    <source>
        <dbReference type="ARBA" id="ARBA00023136"/>
    </source>
</evidence>
<feature type="transmembrane region" description="Helical" evidence="8">
    <location>
        <begin position="324"/>
        <end position="343"/>
    </location>
</feature>
<keyword evidence="10" id="KW-1185">Reference proteome</keyword>
<dbReference type="AlphaFoldDB" id="D6WIN1"/>
<keyword evidence="7 8" id="KW-0807">Transducer</keyword>
<feature type="transmembrane region" description="Helical" evidence="8">
    <location>
        <begin position="116"/>
        <end position="134"/>
    </location>
</feature>
<dbReference type="PhylomeDB" id="D6WIN1"/>
<feature type="transmembrane region" description="Helical" evidence="8">
    <location>
        <begin position="70"/>
        <end position="88"/>
    </location>
</feature>
<dbReference type="GO" id="GO:0007635">
    <property type="term" value="P:chemosensory behavior"/>
    <property type="evidence" value="ECO:0000318"/>
    <property type="project" value="GO_Central"/>
</dbReference>
<dbReference type="EMBL" id="KQ971321">
    <property type="protein sequence ID" value="EFA01382.1"/>
    <property type="molecule type" value="Genomic_DNA"/>
</dbReference>
<dbReference type="InterPro" id="IPR013604">
    <property type="entry name" value="7TM_chemorcpt"/>
</dbReference>
<evidence type="ECO:0000256" key="8">
    <source>
        <dbReference type="RuleBase" id="RU363108"/>
    </source>
</evidence>
<comment type="subcellular location">
    <subcellularLocation>
        <location evidence="1 8">Cell membrane</location>
        <topology evidence="1 8">Multi-pass membrane protein</topology>
    </subcellularLocation>
</comment>
<keyword evidence="5 8" id="KW-0472">Membrane</keyword>
<dbReference type="GO" id="GO:0005886">
    <property type="term" value="C:plasma membrane"/>
    <property type="evidence" value="ECO:0007669"/>
    <property type="project" value="UniProtKB-SubCell"/>
</dbReference>
<dbReference type="PANTHER" id="PTHR21143">
    <property type="entry name" value="INVERTEBRATE GUSTATORY RECEPTOR"/>
    <property type="match status" value="1"/>
</dbReference>
<proteinExistence type="inferred from homology"/>
<evidence type="ECO:0000256" key="7">
    <source>
        <dbReference type="ARBA" id="ARBA00023224"/>
    </source>
</evidence>
<evidence type="ECO:0000313" key="10">
    <source>
        <dbReference type="Proteomes" id="UP000007266"/>
    </source>
</evidence>
<dbReference type="InParanoid" id="D6WIN1"/>
<keyword evidence="3 8" id="KW-0812">Transmembrane</keyword>
<organism evidence="9 10">
    <name type="scientific">Tribolium castaneum</name>
    <name type="common">Red flour beetle</name>
    <dbReference type="NCBI Taxonomy" id="7070"/>
    <lineage>
        <taxon>Eukaryota</taxon>
        <taxon>Metazoa</taxon>
        <taxon>Ecdysozoa</taxon>
        <taxon>Arthropoda</taxon>
        <taxon>Hexapoda</taxon>
        <taxon>Insecta</taxon>
        <taxon>Pterygota</taxon>
        <taxon>Neoptera</taxon>
        <taxon>Endopterygota</taxon>
        <taxon>Coleoptera</taxon>
        <taxon>Polyphaga</taxon>
        <taxon>Cucujiformia</taxon>
        <taxon>Tenebrionidae</taxon>
        <taxon>Tenebrionidae incertae sedis</taxon>
        <taxon>Tribolium</taxon>
    </lineage>
</organism>
<dbReference type="GO" id="GO:0007165">
    <property type="term" value="P:signal transduction"/>
    <property type="evidence" value="ECO:0007669"/>
    <property type="project" value="UniProtKB-KW"/>
</dbReference>
<gene>
    <name evidence="9" type="primary">TcGr138</name>
    <name evidence="9" type="ORF">TcasGA2_TC030227</name>
</gene>
<comment type="caution">
    <text evidence="8">Lacks conserved residue(s) required for the propagation of feature annotation.</text>
</comment>
<reference evidence="9 10" key="1">
    <citation type="journal article" date="2008" name="Nature">
        <title>The genome of the model beetle and pest Tribolium castaneum.</title>
        <authorList>
            <consortium name="Tribolium Genome Sequencing Consortium"/>
            <person name="Richards S."/>
            <person name="Gibbs R.A."/>
            <person name="Weinstock G.M."/>
            <person name="Brown S.J."/>
            <person name="Denell R."/>
            <person name="Beeman R.W."/>
            <person name="Gibbs R."/>
            <person name="Beeman R.W."/>
            <person name="Brown S.J."/>
            <person name="Bucher G."/>
            <person name="Friedrich M."/>
            <person name="Grimmelikhuijzen C.J."/>
            <person name="Klingler M."/>
            <person name="Lorenzen M."/>
            <person name="Richards S."/>
            <person name="Roth S."/>
            <person name="Schroder R."/>
            <person name="Tautz D."/>
            <person name="Zdobnov E.M."/>
            <person name="Muzny D."/>
            <person name="Gibbs R.A."/>
            <person name="Weinstock G.M."/>
            <person name="Attaway T."/>
            <person name="Bell S."/>
            <person name="Buhay C.J."/>
            <person name="Chandrabose M.N."/>
            <person name="Chavez D."/>
            <person name="Clerk-Blankenburg K.P."/>
            <person name="Cree A."/>
            <person name="Dao M."/>
            <person name="Davis C."/>
            <person name="Chacko J."/>
            <person name="Dinh H."/>
            <person name="Dugan-Rocha S."/>
            <person name="Fowler G."/>
            <person name="Garner T.T."/>
            <person name="Garnes J."/>
            <person name="Gnirke A."/>
            <person name="Hawes A."/>
            <person name="Hernandez J."/>
            <person name="Hines S."/>
            <person name="Holder M."/>
            <person name="Hume J."/>
            <person name="Jhangiani S.N."/>
            <person name="Joshi V."/>
            <person name="Khan Z.M."/>
            <person name="Jackson L."/>
            <person name="Kovar C."/>
            <person name="Kowis A."/>
            <person name="Lee S."/>
            <person name="Lewis L.R."/>
            <person name="Margolis J."/>
            <person name="Morgan M."/>
            <person name="Nazareth L.V."/>
            <person name="Nguyen N."/>
            <person name="Okwuonu G."/>
            <person name="Parker D."/>
            <person name="Richards S."/>
            <person name="Ruiz S.J."/>
            <person name="Santibanez J."/>
            <person name="Savard J."/>
            <person name="Scherer S.E."/>
            <person name="Schneider B."/>
            <person name="Sodergren E."/>
            <person name="Tautz D."/>
            <person name="Vattahil S."/>
            <person name="Villasana D."/>
            <person name="White C.S."/>
            <person name="Wright R."/>
            <person name="Park Y."/>
            <person name="Beeman R.W."/>
            <person name="Lord J."/>
            <person name="Oppert B."/>
            <person name="Lorenzen M."/>
            <person name="Brown S."/>
            <person name="Wang L."/>
            <person name="Savard J."/>
            <person name="Tautz D."/>
            <person name="Richards S."/>
            <person name="Weinstock G."/>
            <person name="Gibbs R.A."/>
            <person name="Liu Y."/>
            <person name="Worley K."/>
            <person name="Weinstock G."/>
            <person name="Elsik C.G."/>
            <person name="Reese J.T."/>
            <person name="Elhaik E."/>
            <person name="Landan G."/>
            <person name="Graur D."/>
            <person name="Arensburger P."/>
            <person name="Atkinson P."/>
            <person name="Beeman R.W."/>
            <person name="Beidler J."/>
            <person name="Brown S.J."/>
            <person name="Demuth J.P."/>
            <person name="Drury D.W."/>
            <person name="Du Y.Z."/>
            <person name="Fujiwara H."/>
            <person name="Lorenzen M."/>
            <person name="Maselli V."/>
            <person name="Osanai M."/>
            <person name="Park Y."/>
            <person name="Robertson H.M."/>
            <person name="Tu Z."/>
            <person name="Wang J.J."/>
            <person name="Wang S."/>
            <person name="Richards S."/>
            <person name="Song H."/>
            <person name="Zhang L."/>
            <person name="Sodergren E."/>
            <person name="Werner D."/>
            <person name="Stanke M."/>
            <person name="Morgenstern B."/>
            <person name="Solovyev V."/>
            <person name="Kosarev P."/>
            <person name="Brown G."/>
            <person name="Chen H.C."/>
            <person name="Ermolaeva O."/>
            <person name="Hlavina W."/>
            <person name="Kapustin Y."/>
            <person name="Kiryutin B."/>
            <person name="Kitts P."/>
            <person name="Maglott D."/>
            <person name="Pruitt K."/>
            <person name="Sapojnikov V."/>
            <person name="Souvorov A."/>
            <person name="Mackey A.J."/>
            <person name="Waterhouse R.M."/>
            <person name="Wyder S."/>
            <person name="Zdobnov E.M."/>
            <person name="Zdobnov E.M."/>
            <person name="Wyder S."/>
            <person name="Kriventseva E.V."/>
            <person name="Kadowaki T."/>
            <person name="Bork P."/>
            <person name="Aranda M."/>
            <person name="Bao R."/>
            <person name="Beermann A."/>
            <person name="Berns N."/>
            <person name="Bolognesi R."/>
            <person name="Bonneton F."/>
            <person name="Bopp D."/>
            <person name="Brown S.J."/>
            <person name="Bucher G."/>
            <person name="Butts T."/>
            <person name="Chaumot A."/>
            <person name="Denell R.E."/>
            <person name="Ferrier D.E."/>
            <person name="Friedrich M."/>
            <person name="Gordon C.M."/>
            <person name="Jindra M."/>
            <person name="Klingler M."/>
            <person name="Lan Q."/>
            <person name="Lattorff H.M."/>
            <person name="Laudet V."/>
            <person name="von Levetsow C."/>
            <person name="Liu Z."/>
            <person name="Lutz R."/>
            <person name="Lynch J.A."/>
            <person name="da Fonseca R.N."/>
            <person name="Posnien N."/>
            <person name="Reuter R."/>
            <person name="Roth S."/>
            <person name="Savard J."/>
            <person name="Schinko J.B."/>
            <person name="Schmitt C."/>
            <person name="Schoppmeier M."/>
            <person name="Schroder R."/>
            <person name="Shippy T.D."/>
            <person name="Simonnet F."/>
            <person name="Marques-Souza H."/>
            <person name="Tautz D."/>
            <person name="Tomoyasu Y."/>
            <person name="Trauner J."/>
            <person name="Van der Zee M."/>
            <person name="Vervoort M."/>
            <person name="Wittkopp N."/>
            <person name="Wimmer E.A."/>
            <person name="Yang X."/>
            <person name="Jones A.K."/>
            <person name="Sattelle D.B."/>
            <person name="Ebert P.R."/>
            <person name="Nelson D."/>
            <person name="Scott J.G."/>
            <person name="Beeman R.W."/>
            <person name="Muthukrishnan S."/>
            <person name="Kramer K.J."/>
            <person name="Arakane Y."/>
            <person name="Beeman R.W."/>
            <person name="Zhu Q."/>
            <person name="Hogenkamp D."/>
            <person name="Dixit R."/>
            <person name="Oppert B."/>
            <person name="Jiang H."/>
            <person name="Zou Z."/>
            <person name="Marshall J."/>
            <person name="Elpidina E."/>
            <person name="Vinokurov K."/>
            <person name="Oppert C."/>
            <person name="Zou Z."/>
            <person name="Evans J."/>
            <person name="Lu Z."/>
            <person name="Zhao P."/>
            <person name="Sumathipala N."/>
            <person name="Altincicek B."/>
            <person name="Vilcinskas A."/>
            <person name="Williams M."/>
            <person name="Hultmark D."/>
            <person name="Hetru C."/>
            <person name="Jiang H."/>
            <person name="Grimmelikhuijzen C.J."/>
            <person name="Hauser F."/>
            <person name="Cazzamali G."/>
            <person name="Williamson M."/>
            <person name="Park Y."/>
            <person name="Li B."/>
            <person name="Tanaka Y."/>
            <person name="Predel R."/>
            <person name="Neupert S."/>
            <person name="Schachtner J."/>
            <person name="Verleyen P."/>
            <person name="Raible F."/>
            <person name="Bork P."/>
            <person name="Friedrich M."/>
            <person name="Walden K.K."/>
            <person name="Robertson H.M."/>
            <person name="Angeli S."/>
            <person name="Foret S."/>
            <person name="Bucher G."/>
            <person name="Schuetz S."/>
            <person name="Maleszka R."/>
            <person name="Wimmer E.A."/>
            <person name="Beeman R.W."/>
            <person name="Lorenzen M."/>
            <person name="Tomoyasu Y."/>
            <person name="Miller S.C."/>
            <person name="Grossmann D."/>
            <person name="Bucher G."/>
        </authorList>
    </citation>
    <scope>NUCLEOTIDE SEQUENCE [LARGE SCALE GENOMIC DNA]</scope>
    <source>
        <strain evidence="9 10">Georgia GA2</strain>
    </source>
</reference>
<dbReference type="GO" id="GO:0030425">
    <property type="term" value="C:dendrite"/>
    <property type="evidence" value="ECO:0000318"/>
    <property type="project" value="GO_Central"/>
</dbReference>
<evidence type="ECO:0000256" key="4">
    <source>
        <dbReference type="ARBA" id="ARBA00022989"/>
    </source>
</evidence>
<evidence type="ECO:0000256" key="1">
    <source>
        <dbReference type="ARBA" id="ARBA00004651"/>
    </source>
</evidence>
<sequence length="344" mass="40824">MNLLPNTPLLLQHIYKLLGITQFFSNDSIYSKIFGRLLCLPLYVYYFYTHVTFSISFYHSNLVIILIGRFIQNMINFTYILISLVFFYKRSDKIRSSLITLHKLNLDKNTNSWNKWMRVILVLLFASNILQFPFFGESFGYAFCSCYTGTVFLFETLFLDDIFSLVLIKFKSINQQIPSLQHIDELDNITHHYCLLVDLTNEIINHFAMNLLLTFLFWFGYFVVTIYFALCFVTLKVVWWRSFFSVSAFILYETQWLFMVINSFSQIQIEAEKIGSHVHEIWNQFTTKGKIDRRIRHLELLSIRLFYIKVELTVNGFFNLDWAFCHLIIAALATYSVILIQFLM</sequence>
<keyword evidence="2 8" id="KW-1003">Cell membrane</keyword>
<evidence type="ECO:0000256" key="2">
    <source>
        <dbReference type="ARBA" id="ARBA00022475"/>
    </source>
</evidence>
<reference evidence="9 10" key="2">
    <citation type="journal article" date="2010" name="Nucleic Acids Res.">
        <title>BeetleBase in 2010: revisions to provide comprehensive genomic information for Tribolium castaneum.</title>
        <authorList>
            <person name="Kim H.S."/>
            <person name="Murphy T."/>
            <person name="Xia J."/>
            <person name="Caragea D."/>
            <person name="Park Y."/>
            <person name="Beeman R.W."/>
            <person name="Lorenzen M.D."/>
            <person name="Butcher S."/>
            <person name="Manak J.R."/>
            <person name="Brown S.J."/>
        </authorList>
    </citation>
    <scope>GENOME REANNOTATION</scope>
    <source>
        <strain evidence="9 10">Georgia GA2</strain>
    </source>
</reference>
<dbReference type="Pfam" id="PF08395">
    <property type="entry name" value="7tm_7"/>
    <property type="match status" value="1"/>
</dbReference>
<keyword evidence="6 8" id="KW-0675">Receptor</keyword>
<dbReference type="GO" id="GO:0030424">
    <property type="term" value="C:axon"/>
    <property type="evidence" value="ECO:0000318"/>
    <property type="project" value="GO_Central"/>
</dbReference>
<dbReference type="Proteomes" id="UP000007266">
    <property type="component" value="Linkage group 3"/>
</dbReference>
<comment type="function">
    <text evidence="8">Gustatory receptor which mediates acceptance or avoidance behavior, depending on its substrates.</text>
</comment>
<evidence type="ECO:0000256" key="3">
    <source>
        <dbReference type="ARBA" id="ARBA00022692"/>
    </source>
</evidence>
<dbReference type="GO" id="GO:0008049">
    <property type="term" value="P:male courtship behavior"/>
    <property type="evidence" value="ECO:0000318"/>
    <property type="project" value="GO_Central"/>
</dbReference>
<protein>
    <recommendedName>
        <fullName evidence="8">Gustatory receptor</fullName>
    </recommendedName>
</protein>
<keyword evidence="4 8" id="KW-1133">Transmembrane helix</keyword>
<evidence type="ECO:0000313" key="9">
    <source>
        <dbReference type="EMBL" id="EFA01382.1"/>
    </source>
</evidence>
<dbReference type="HOGENOM" id="CLU_753019_0_0_1"/>